<feature type="compositionally biased region" description="Basic and acidic residues" evidence="1">
    <location>
        <begin position="22"/>
        <end position="36"/>
    </location>
</feature>
<gene>
    <name evidence="2" type="ORF">ACFOOL_14630</name>
</gene>
<evidence type="ECO:0000313" key="3">
    <source>
        <dbReference type="Proteomes" id="UP001595613"/>
    </source>
</evidence>
<dbReference type="EMBL" id="JBHRYD010000013">
    <property type="protein sequence ID" value="MFC3705987.1"/>
    <property type="molecule type" value="Genomic_DNA"/>
</dbReference>
<keyword evidence="3" id="KW-1185">Reference proteome</keyword>
<sequence length="77" mass="8525">MERIRAIPPFNAEGGQAMTPSDKPDIPRDPHGDDTGKLLPRQRPGPTKSEKELRENVEVNDYANDGMGKRIGGELQE</sequence>
<name>A0ABV7X353_9HYPH</name>
<comment type="caution">
    <text evidence="2">The sequence shown here is derived from an EMBL/GenBank/DDBJ whole genome shotgun (WGS) entry which is preliminary data.</text>
</comment>
<dbReference type="RefSeq" id="WP_380097988.1">
    <property type="nucleotide sequence ID" value="NZ_JBHRYD010000013.1"/>
</dbReference>
<proteinExistence type="predicted"/>
<reference evidence="3" key="1">
    <citation type="journal article" date="2019" name="Int. J. Syst. Evol. Microbiol.">
        <title>The Global Catalogue of Microorganisms (GCM) 10K type strain sequencing project: providing services to taxonomists for standard genome sequencing and annotation.</title>
        <authorList>
            <consortium name="The Broad Institute Genomics Platform"/>
            <consortium name="The Broad Institute Genome Sequencing Center for Infectious Disease"/>
            <person name="Wu L."/>
            <person name="Ma J."/>
        </authorList>
    </citation>
    <scope>NUCLEOTIDE SEQUENCE [LARGE SCALE GENOMIC DNA]</scope>
    <source>
        <strain evidence="3">KCTC 42281</strain>
    </source>
</reference>
<evidence type="ECO:0000313" key="2">
    <source>
        <dbReference type="EMBL" id="MFC3705987.1"/>
    </source>
</evidence>
<feature type="region of interest" description="Disordered" evidence="1">
    <location>
        <begin position="1"/>
        <end position="51"/>
    </location>
</feature>
<organism evidence="2 3">
    <name type="scientific">Devosia honganensis</name>
    <dbReference type="NCBI Taxonomy" id="1610527"/>
    <lineage>
        <taxon>Bacteria</taxon>
        <taxon>Pseudomonadati</taxon>
        <taxon>Pseudomonadota</taxon>
        <taxon>Alphaproteobacteria</taxon>
        <taxon>Hyphomicrobiales</taxon>
        <taxon>Devosiaceae</taxon>
        <taxon>Devosia</taxon>
    </lineage>
</organism>
<protein>
    <submittedName>
        <fullName evidence="2">Uncharacterized protein</fullName>
    </submittedName>
</protein>
<accession>A0ABV7X353</accession>
<dbReference type="Proteomes" id="UP001595613">
    <property type="component" value="Unassembled WGS sequence"/>
</dbReference>
<evidence type="ECO:0000256" key="1">
    <source>
        <dbReference type="SAM" id="MobiDB-lite"/>
    </source>
</evidence>